<dbReference type="EMBL" id="CP033219">
    <property type="protein sequence ID" value="AZV76818.1"/>
    <property type="molecule type" value="Genomic_DNA"/>
</dbReference>
<proteinExistence type="predicted"/>
<dbReference type="AlphaFoldDB" id="A0A3T0MYH5"/>
<dbReference type="Proteomes" id="UP000283063">
    <property type="component" value="Chromosome"/>
</dbReference>
<dbReference type="OrthoDB" id="7840426at2"/>
<protein>
    <submittedName>
        <fullName evidence="1">Uncharacterized protein</fullName>
    </submittedName>
</protein>
<dbReference type="KEGG" id="sedi:EBB79_02180"/>
<name>A0A3T0MYH5_9RHOB</name>
<evidence type="ECO:0000313" key="2">
    <source>
        <dbReference type="Proteomes" id="UP000283063"/>
    </source>
</evidence>
<reference evidence="1 2" key="1">
    <citation type="submission" date="2018-10" db="EMBL/GenBank/DDBJ databases">
        <title>Parasedimentitalea marina sp. nov., a psychrophilic bacterium isolated from deep seawater of the New Britain Trench.</title>
        <authorList>
            <person name="Cao J."/>
        </authorList>
    </citation>
    <scope>NUCLEOTIDE SEQUENCE [LARGE SCALE GENOMIC DNA]</scope>
    <source>
        <strain evidence="1 2">W43</strain>
    </source>
</reference>
<organism evidence="1 2">
    <name type="scientific">Parasedimentitalea marina</name>
    <dbReference type="NCBI Taxonomy" id="2483033"/>
    <lineage>
        <taxon>Bacteria</taxon>
        <taxon>Pseudomonadati</taxon>
        <taxon>Pseudomonadota</taxon>
        <taxon>Alphaproteobacteria</taxon>
        <taxon>Rhodobacterales</taxon>
        <taxon>Paracoccaceae</taxon>
        <taxon>Parasedimentitalea</taxon>
    </lineage>
</organism>
<dbReference type="RefSeq" id="WP_127747258.1">
    <property type="nucleotide sequence ID" value="NZ_CP033219.1"/>
</dbReference>
<sequence>MTYAPFALDLKQGKHLASEIENIVVQKFPMLTHDPNAEMQVDDVFEVWMQGARGSKERWGVVLFVYSRPNEAGSSLTLTRRLAVEA</sequence>
<gene>
    <name evidence="1" type="ORF">EBB79_02180</name>
</gene>
<evidence type="ECO:0000313" key="1">
    <source>
        <dbReference type="EMBL" id="AZV76818.1"/>
    </source>
</evidence>
<keyword evidence="2" id="KW-1185">Reference proteome</keyword>
<accession>A0A3T0MYH5</accession>